<dbReference type="PANTHER" id="PTHR12677:SF59">
    <property type="entry name" value="GOLGI APPARATUS MEMBRANE PROTEIN TVP38-RELATED"/>
    <property type="match status" value="1"/>
</dbReference>
<accession>A0A2L0EYC6</accession>
<evidence type="ECO:0000313" key="9">
    <source>
        <dbReference type="EMBL" id="AUX44318.1"/>
    </source>
</evidence>
<feature type="transmembrane region" description="Helical" evidence="6">
    <location>
        <begin position="48"/>
        <end position="67"/>
    </location>
</feature>
<dbReference type="PANTHER" id="PTHR12677">
    <property type="entry name" value="GOLGI APPARATUS MEMBRANE PROTEIN TVP38-RELATED"/>
    <property type="match status" value="1"/>
</dbReference>
<dbReference type="InterPro" id="IPR015414">
    <property type="entry name" value="TMEM64"/>
</dbReference>
<name>A0A2L0EYC6_SORCE</name>
<feature type="compositionally biased region" description="Pro residues" evidence="7">
    <location>
        <begin position="1"/>
        <end position="13"/>
    </location>
</feature>
<dbReference type="InterPro" id="IPR032816">
    <property type="entry name" value="VTT_dom"/>
</dbReference>
<dbReference type="EMBL" id="CP012673">
    <property type="protein sequence ID" value="AUX44318.1"/>
    <property type="molecule type" value="Genomic_DNA"/>
</dbReference>
<feature type="compositionally biased region" description="Low complexity" evidence="7">
    <location>
        <begin position="14"/>
        <end position="26"/>
    </location>
</feature>
<feature type="transmembrane region" description="Helical" evidence="6">
    <location>
        <begin position="229"/>
        <end position="249"/>
    </location>
</feature>
<keyword evidence="2 6" id="KW-1003">Cell membrane</keyword>
<protein>
    <recommendedName>
        <fullName evidence="6">TVP38/TMEM64 family membrane protein</fullName>
    </recommendedName>
</protein>
<keyword evidence="4 6" id="KW-1133">Transmembrane helix</keyword>
<comment type="similarity">
    <text evidence="6">Belongs to the TVP38/TMEM64 family.</text>
</comment>
<dbReference type="Pfam" id="PF09335">
    <property type="entry name" value="VTT_dom"/>
    <property type="match status" value="1"/>
</dbReference>
<evidence type="ECO:0000256" key="7">
    <source>
        <dbReference type="SAM" id="MobiDB-lite"/>
    </source>
</evidence>
<feature type="region of interest" description="Disordered" evidence="7">
    <location>
        <begin position="1"/>
        <end position="36"/>
    </location>
</feature>
<feature type="domain" description="VTT" evidence="8">
    <location>
        <begin position="103"/>
        <end position="218"/>
    </location>
</feature>
<feature type="transmembrane region" description="Helical" evidence="6">
    <location>
        <begin position="199"/>
        <end position="217"/>
    </location>
</feature>
<keyword evidence="5 6" id="KW-0472">Membrane</keyword>
<evidence type="ECO:0000256" key="2">
    <source>
        <dbReference type="ARBA" id="ARBA00022475"/>
    </source>
</evidence>
<dbReference type="RefSeq" id="WP_234022547.1">
    <property type="nucleotide sequence ID" value="NZ_CP012673.1"/>
</dbReference>
<dbReference type="GO" id="GO:0005886">
    <property type="term" value="C:plasma membrane"/>
    <property type="evidence" value="ECO:0007669"/>
    <property type="project" value="UniProtKB-SubCell"/>
</dbReference>
<evidence type="ECO:0000256" key="3">
    <source>
        <dbReference type="ARBA" id="ARBA00022692"/>
    </source>
</evidence>
<evidence type="ECO:0000313" key="10">
    <source>
        <dbReference type="Proteomes" id="UP000238348"/>
    </source>
</evidence>
<organism evidence="9 10">
    <name type="scientific">Sorangium cellulosum</name>
    <name type="common">Polyangium cellulosum</name>
    <dbReference type="NCBI Taxonomy" id="56"/>
    <lineage>
        <taxon>Bacteria</taxon>
        <taxon>Pseudomonadati</taxon>
        <taxon>Myxococcota</taxon>
        <taxon>Polyangia</taxon>
        <taxon>Polyangiales</taxon>
        <taxon>Polyangiaceae</taxon>
        <taxon>Sorangium</taxon>
    </lineage>
</organism>
<evidence type="ECO:0000256" key="5">
    <source>
        <dbReference type="ARBA" id="ARBA00023136"/>
    </source>
</evidence>
<comment type="subcellular location">
    <subcellularLocation>
        <location evidence="1 6">Cell membrane</location>
        <topology evidence="1 6">Multi-pass membrane protein</topology>
    </subcellularLocation>
</comment>
<feature type="transmembrane region" description="Helical" evidence="6">
    <location>
        <begin position="165"/>
        <end position="187"/>
    </location>
</feature>
<keyword evidence="3 6" id="KW-0812">Transmembrane</keyword>
<evidence type="ECO:0000256" key="1">
    <source>
        <dbReference type="ARBA" id="ARBA00004651"/>
    </source>
</evidence>
<evidence type="ECO:0000256" key="6">
    <source>
        <dbReference type="RuleBase" id="RU366058"/>
    </source>
</evidence>
<dbReference type="AlphaFoldDB" id="A0A2L0EYC6"/>
<sequence>MRPPAPLPDPALPPGGAAASPGEPSGTSPPAPLPGPAAAGGAVRGAKIGAVAAVVALLVAAQRAGLLEIFGEPARIKQALVELGPWGYVAFVAAYAALQPFGVPGTVFILAAPLIWPWPVAFALSMAGTMAASVVGFSFARFVARDWVAKRVPARFRAYDEALRRRAFFTVFMLRLVLWMPPMLHVFFGVSGVRFSTHFWGSLAGYLLPLLATAYFGQRVFDALRDAPPSVWVAIGAALVAFMVVFWLARRCARQEVVPS</sequence>
<evidence type="ECO:0000256" key="4">
    <source>
        <dbReference type="ARBA" id="ARBA00022989"/>
    </source>
</evidence>
<gene>
    <name evidence="9" type="ORF">SOCE26_057820</name>
</gene>
<proteinExistence type="inferred from homology"/>
<feature type="transmembrane region" description="Helical" evidence="6">
    <location>
        <begin position="118"/>
        <end position="144"/>
    </location>
</feature>
<dbReference type="Proteomes" id="UP000238348">
    <property type="component" value="Chromosome"/>
</dbReference>
<reference evidence="9 10" key="1">
    <citation type="submission" date="2015-09" db="EMBL/GenBank/DDBJ databases">
        <title>Sorangium comparison.</title>
        <authorList>
            <person name="Zaburannyi N."/>
            <person name="Bunk B."/>
            <person name="Overmann J."/>
            <person name="Mueller R."/>
        </authorList>
    </citation>
    <scope>NUCLEOTIDE SEQUENCE [LARGE SCALE GENOMIC DNA]</scope>
    <source>
        <strain evidence="9 10">So ce26</strain>
    </source>
</reference>
<evidence type="ECO:0000259" key="8">
    <source>
        <dbReference type="Pfam" id="PF09335"/>
    </source>
</evidence>